<gene>
    <name evidence="1" type="ORF">QX51_18100</name>
</gene>
<evidence type="ECO:0000313" key="1">
    <source>
        <dbReference type="EMBL" id="KHS55649.1"/>
    </source>
</evidence>
<dbReference type="InterPro" id="IPR012340">
    <property type="entry name" value="NA-bd_OB-fold"/>
</dbReference>
<dbReference type="Gene3D" id="2.40.50.140">
    <property type="entry name" value="Nucleic acid-binding proteins"/>
    <property type="match status" value="1"/>
</dbReference>
<name>A0A0B3VSP8_9FIRM</name>
<dbReference type="AlphaFoldDB" id="A0A0B3VSP8"/>
<dbReference type="InterPro" id="IPR022595">
    <property type="entry name" value="Enc34_ssDNA-bd"/>
</dbReference>
<dbReference type="Proteomes" id="UP000031189">
    <property type="component" value="Unassembled WGS sequence"/>
</dbReference>
<dbReference type="OrthoDB" id="9786575at2"/>
<reference evidence="1 2" key="1">
    <citation type="submission" date="2014-12" db="EMBL/GenBank/DDBJ databases">
        <title>Draft genome sequence of Terrisporobacter sp. 08-306576, isolated from the blood culture of a bacteremia patient.</title>
        <authorList>
            <person name="Lund L.C."/>
            <person name="Sydenham T.V."/>
            <person name="Hogh S.V."/>
            <person name="Skov M.N."/>
            <person name="Kemp M."/>
            <person name="Justesen U.S."/>
        </authorList>
    </citation>
    <scope>NUCLEOTIDE SEQUENCE [LARGE SCALE GENOMIC DNA]</scope>
    <source>
        <strain evidence="1 2">08-306576</strain>
    </source>
</reference>
<keyword evidence="2" id="KW-1185">Reference proteome</keyword>
<dbReference type="Pfam" id="PF10991">
    <property type="entry name" value="Enc34_ssDNA-bd"/>
    <property type="match status" value="1"/>
</dbReference>
<protein>
    <submittedName>
        <fullName evidence="1">Uncharacterized protein</fullName>
    </submittedName>
</protein>
<dbReference type="SUPFAM" id="SSF50249">
    <property type="entry name" value="Nucleic acid-binding proteins"/>
    <property type="match status" value="1"/>
</dbReference>
<proteinExistence type="predicted"/>
<comment type="caution">
    <text evidence="1">The sequence shown here is derived from an EMBL/GenBank/DDBJ whole genome shotgun (WGS) entry which is preliminary data.</text>
</comment>
<evidence type="ECO:0000313" key="2">
    <source>
        <dbReference type="Proteomes" id="UP000031189"/>
    </source>
</evidence>
<dbReference type="STRING" id="1577792.QX51_18100"/>
<organism evidence="1 2">
    <name type="scientific">Terrisporobacter othiniensis</name>
    <dbReference type="NCBI Taxonomy" id="1577792"/>
    <lineage>
        <taxon>Bacteria</taxon>
        <taxon>Bacillati</taxon>
        <taxon>Bacillota</taxon>
        <taxon>Clostridia</taxon>
        <taxon>Peptostreptococcales</taxon>
        <taxon>Peptostreptococcaceae</taxon>
        <taxon>Terrisporobacter</taxon>
    </lineage>
</organism>
<dbReference type="RefSeq" id="WP_039681304.1">
    <property type="nucleotide sequence ID" value="NZ_JAWGXO010000003.1"/>
</dbReference>
<sequence length="183" mass="20639">MSKNENLCKAILDVRFRYLNIWEPVSINGSGLRYSVGCLINKEDKVTVKRMEKALEAAKEIYISKYGAIDENTFKNPIKDGDMKENADDSFKNSFFLNANCKYNAPEVVNAKVEKITDKSMLTVGDYGKVSMTFYPYNASDGQGVAVLLGNIQFLRKGVPIYDKVSAIDEFEVVKDVEENFLD</sequence>
<dbReference type="EMBL" id="JWHR01000156">
    <property type="protein sequence ID" value="KHS55649.1"/>
    <property type="molecule type" value="Genomic_DNA"/>
</dbReference>
<accession>A0A0B3VSP8</accession>